<dbReference type="EMBL" id="JAEHFV010000004">
    <property type="protein sequence ID" value="MBK0370438.1"/>
    <property type="molecule type" value="Genomic_DNA"/>
</dbReference>
<dbReference type="Pfam" id="PF08885">
    <property type="entry name" value="GSCFA"/>
    <property type="match status" value="1"/>
</dbReference>
<dbReference type="SUPFAM" id="SSF52266">
    <property type="entry name" value="SGNH hydrolase"/>
    <property type="match status" value="1"/>
</dbReference>
<evidence type="ECO:0000313" key="3">
    <source>
        <dbReference type="Proteomes" id="UP000609172"/>
    </source>
</evidence>
<dbReference type="Proteomes" id="UP000609172">
    <property type="component" value="Unassembled WGS sequence"/>
</dbReference>
<dbReference type="AlphaFoldDB" id="A0A934PPW8"/>
<dbReference type="RefSeq" id="WP_200106565.1">
    <property type="nucleotide sequence ID" value="NZ_JAEHFV010000004.1"/>
</dbReference>
<proteinExistence type="predicted"/>
<keyword evidence="3" id="KW-1185">Reference proteome</keyword>
<name>A0A934PPW8_9FLAO</name>
<organism evidence="2 3">
    <name type="scientific">Flavobacterium agrisoli</name>
    <dbReference type="NCBI Taxonomy" id="2793066"/>
    <lineage>
        <taxon>Bacteria</taxon>
        <taxon>Pseudomonadati</taxon>
        <taxon>Bacteroidota</taxon>
        <taxon>Flavobacteriia</taxon>
        <taxon>Flavobacteriales</taxon>
        <taxon>Flavobacteriaceae</taxon>
        <taxon>Flavobacterium</taxon>
    </lineage>
</organism>
<accession>A0A934PPW8</accession>
<protein>
    <submittedName>
        <fullName evidence="2">GSCFA domain-containing protein</fullName>
    </submittedName>
</protein>
<gene>
    <name evidence="2" type="ORF">I5M07_11400</name>
</gene>
<evidence type="ECO:0000259" key="1">
    <source>
        <dbReference type="Pfam" id="PF08885"/>
    </source>
</evidence>
<dbReference type="InterPro" id="IPR014982">
    <property type="entry name" value="GSCFA"/>
</dbReference>
<reference evidence="2" key="1">
    <citation type="submission" date="2020-12" db="EMBL/GenBank/DDBJ databases">
        <title>Bacterial novel species Flavobacterium sp. SE-1-e isolated from soil.</title>
        <authorList>
            <person name="Jung H.-Y."/>
        </authorList>
    </citation>
    <scope>NUCLEOTIDE SEQUENCE</scope>
    <source>
        <strain evidence="2">SE-1-e</strain>
    </source>
</reference>
<sequence>MQFTTPIPILPSSNPIDYNAKIISLGSCFAENMGEKLDYFKFQNTTNPFGIIFNPVSIEKLIFRAIHQIAFTENDLIFHNQMWHCFEVHSQLSDLDDVVLLKKLNNILVDFRTKLEQTSHVIITYGTAWVYRHKESNEIVANCHKVPQKQFVKELLSVEIIQKSIQNTIKLIQSVNPKANFIFTISPVRHIKDGFVENQISKAHLITALHGFLVHNSQLTTQDTSRFTLHYFPSYEIMMDELRDYRYYAEDMLHPNQTAIRYIWSKFKENYLSASVFGVLEEVDTIQKSLLHRPFNPKSESHLKFEAKLREKITTLVQQYPHIQF</sequence>
<evidence type="ECO:0000313" key="2">
    <source>
        <dbReference type="EMBL" id="MBK0370438.1"/>
    </source>
</evidence>
<feature type="domain" description="GSCFA" evidence="1">
    <location>
        <begin position="21"/>
        <end position="267"/>
    </location>
</feature>
<comment type="caution">
    <text evidence="2">The sequence shown here is derived from an EMBL/GenBank/DDBJ whole genome shotgun (WGS) entry which is preliminary data.</text>
</comment>